<evidence type="ECO:0000313" key="3">
    <source>
        <dbReference type="EMBL" id="EDR26360.1"/>
    </source>
</evidence>
<reference evidence="4" key="1">
    <citation type="submission" date="2007-12" db="EMBL/GenBank/DDBJ databases">
        <title>Annotation of Entamoeba dispar SAW760.</title>
        <authorList>
            <person name="Lorenzi H."/>
            <person name="Inman J."/>
            <person name="Schobel S."/>
            <person name="Amedeo P."/>
            <person name="Caler E."/>
        </authorList>
    </citation>
    <scope>NUCLEOTIDE SEQUENCE [LARGE SCALE GENOMIC DNA]</scope>
    <source>
        <strain evidence="4">ATCC PRA-260 / SAW760</strain>
    </source>
</reference>
<feature type="region of interest" description="Disordered" evidence="2">
    <location>
        <begin position="857"/>
        <end position="877"/>
    </location>
</feature>
<feature type="region of interest" description="Disordered" evidence="2">
    <location>
        <begin position="430"/>
        <end position="469"/>
    </location>
</feature>
<accession>B0EGI1</accession>
<proteinExistence type="predicted"/>
<feature type="compositionally biased region" description="Polar residues" evidence="2">
    <location>
        <begin position="654"/>
        <end position="671"/>
    </location>
</feature>
<dbReference type="eggNOG" id="ENOG502RF37">
    <property type="taxonomic scope" value="Eukaryota"/>
</dbReference>
<dbReference type="OMA" id="HDTPYNA"/>
<dbReference type="RefSeq" id="XP_001737354.1">
    <property type="nucleotide sequence ID" value="XM_001737302.1"/>
</dbReference>
<gene>
    <name evidence="3" type="ORF">EDI_018190</name>
</gene>
<protein>
    <submittedName>
        <fullName evidence="3">Uncharacterized protein</fullName>
    </submittedName>
</protein>
<feature type="coiled-coil region" evidence="1">
    <location>
        <begin position="746"/>
        <end position="773"/>
    </location>
</feature>
<sequence length="922" mass="108299">MNGQGSFKVIDPFQIILLENEPILDEIEEELTVEKGTIRYEEEERKVISKDGRIIKQCKNVLNQITQKYNYYIFKVKIKPQFNEELVNIHLSSLTRIVRIYKELKFKRLDLPIENEIYSYVVYVNPQTNKNGIELFIKKLIKVNVFNAYYDLVELPELFKSNFIEICNILKTNSLTSVPFKLDINSSPQIFGFEHCFKQLTQFIENIQKNQFTTLKIKFKNHLTSFHKAFYEEKFNTLITQANWDIIKLQYKILFKEVKPGLFDCFVKAPNNVIKIVISKITEFFNNIVLVTVINNVKKSDEKDLLLFSRTHDTPYNALYFISHGKVNQMIAAINLCKDFHSVNMMTYKEELTNFIFEKYITSLPQNEDFGFEELDIPELAKSPTDITNQTKNNPNLIDKKLNKTTNDFDNQMPNLINTNVHLKDNEQIDIKSPKQSIESQSKDYNFEPENNFKSQSQNEIINSPNESHSLSYQQDKIVYLEHNEESTESSYHEDNCLCQTTYDEQLDQENKQLKEPPLLPPKPKRLQKEEQLRQESIIVCNNLQEKEIQESFYVSEKTEKTINQIQVSQKFSCDETTQNISQQEQQPTVLSDPWIKDTPTYCNITLDSFKKQNETNQQNLCDQTPQQEDFEPYKECYVSQTPEEKYQEELIEGNQNNEPSSEQTNQSQVENKTDKINQEQITISVLGEDSKEIESDTTNRANDHQSYDHFTKQEREDDTPTIRQAPRRPTRSSKNRKPATKKLFNQLKEMKIEILKEEIKENEETNEIIEKQTTGVKEDEEIKETNSQVPNQNDIELIGEENQNNKEPSVVNQQDEYQHEEITTKTSDDQLTKDQIDKNHSNVNQMLLEDLQKTLHTPKKENKPSFTSTNCVNENTKNQPFLPIFEIKLKKTSPIKKYEPPIQEEETQLQKIMKKRKEESN</sequence>
<feature type="region of interest" description="Disordered" evidence="2">
    <location>
        <begin position="649"/>
        <end position="743"/>
    </location>
</feature>
<feature type="compositionally biased region" description="Polar residues" evidence="2">
    <location>
        <begin position="452"/>
        <end position="469"/>
    </location>
</feature>
<dbReference type="AlphaFoldDB" id="B0EGI1"/>
<feature type="compositionally biased region" description="Basic and acidic residues" evidence="2">
    <location>
        <begin position="702"/>
        <end position="721"/>
    </location>
</feature>
<feature type="compositionally biased region" description="Polar residues" evidence="2">
    <location>
        <begin position="865"/>
        <end position="877"/>
    </location>
</feature>
<dbReference type="GeneID" id="5882388"/>
<evidence type="ECO:0000313" key="4">
    <source>
        <dbReference type="Proteomes" id="UP000008076"/>
    </source>
</evidence>
<feature type="region of interest" description="Disordered" evidence="2">
    <location>
        <begin position="899"/>
        <end position="922"/>
    </location>
</feature>
<dbReference type="VEuPathDB" id="AmoebaDB:EDI_018190"/>
<dbReference type="OrthoDB" id="29869at2759"/>
<name>B0EGI1_ENTDS</name>
<keyword evidence="4" id="KW-1185">Reference proteome</keyword>
<keyword evidence="1" id="KW-0175">Coiled coil</keyword>
<dbReference type="Proteomes" id="UP000008076">
    <property type="component" value="Unassembled WGS sequence"/>
</dbReference>
<feature type="compositionally biased region" description="Basic residues" evidence="2">
    <location>
        <begin position="726"/>
        <end position="741"/>
    </location>
</feature>
<evidence type="ECO:0000256" key="2">
    <source>
        <dbReference type="SAM" id="MobiDB-lite"/>
    </source>
</evidence>
<dbReference type="KEGG" id="edi:EDI_018190"/>
<organism evidence="4">
    <name type="scientific">Entamoeba dispar (strain ATCC PRA-260 / SAW760)</name>
    <dbReference type="NCBI Taxonomy" id="370354"/>
    <lineage>
        <taxon>Eukaryota</taxon>
        <taxon>Amoebozoa</taxon>
        <taxon>Evosea</taxon>
        <taxon>Archamoebae</taxon>
        <taxon>Mastigamoebida</taxon>
        <taxon>Entamoebidae</taxon>
        <taxon>Entamoeba</taxon>
    </lineage>
</organism>
<dbReference type="EMBL" id="DS549206">
    <property type="protein sequence ID" value="EDR26360.1"/>
    <property type="molecule type" value="Genomic_DNA"/>
</dbReference>
<evidence type="ECO:0000256" key="1">
    <source>
        <dbReference type="SAM" id="Coils"/>
    </source>
</evidence>